<protein>
    <recommendedName>
        <fullName evidence="3">tryptophan--tRNA ligase</fullName>
        <ecNumber evidence="3">6.1.1.2</ecNumber>
    </recommendedName>
    <alternativeName>
        <fullName evidence="9">Tryptophanyl-tRNA synthetase</fullName>
    </alternativeName>
</protein>
<dbReference type="STRING" id="1441469.A0A225AR45"/>
<comment type="caution">
    <text evidence="11">The sequence shown here is derived from an EMBL/GenBank/DDBJ whole genome shotgun (WGS) entry which is preliminary data.</text>
</comment>
<dbReference type="InterPro" id="IPR014729">
    <property type="entry name" value="Rossmann-like_a/b/a_fold"/>
</dbReference>
<evidence type="ECO:0000256" key="5">
    <source>
        <dbReference type="ARBA" id="ARBA00022741"/>
    </source>
</evidence>
<dbReference type="OrthoDB" id="15808at2759"/>
<comment type="subcellular location">
    <subcellularLocation>
        <location evidence="1">Mitochondrion</location>
    </subcellularLocation>
</comment>
<evidence type="ECO:0000256" key="7">
    <source>
        <dbReference type="ARBA" id="ARBA00022917"/>
    </source>
</evidence>
<accession>A0A225AR45</accession>
<proteinExistence type="inferred from homology"/>
<dbReference type="GO" id="GO:0070183">
    <property type="term" value="P:mitochondrial tryptophanyl-tRNA aminoacylation"/>
    <property type="evidence" value="ECO:0007669"/>
    <property type="project" value="TreeGrafter"/>
</dbReference>
<dbReference type="FunFam" id="1.10.240.10:FF:000002">
    <property type="entry name" value="Tryptophan--tRNA ligase"/>
    <property type="match status" value="1"/>
</dbReference>
<keyword evidence="6 10" id="KW-0067">ATP-binding</keyword>
<evidence type="ECO:0000256" key="3">
    <source>
        <dbReference type="ARBA" id="ARBA00013161"/>
    </source>
</evidence>
<keyword evidence="7 10" id="KW-0648">Protein biosynthesis</keyword>
<evidence type="ECO:0000256" key="9">
    <source>
        <dbReference type="ARBA" id="ARBA00030268"/>
    </source>
</evidence>
<reference evidence="11 12" key="1">
    <citation type="submission" date="2015-06" db="EMBL/GenBank/DDBJ databases">
        <title>Talaromyces atroroseus IBT 11181 draft genome.</title>
        <authorList>
            <person name="Rasmussen K.B."/>
            <person name="Rasmussen S."/>
            <person name="Petersen B."/>
            <person name="Sicheritz-Ponten T."/>
            <person name="Mortensen U.H."/>
            <person name="Thrane U."/>
        </authorList>
    </citation>
    <scope>NUCLEOTIDE SEQUENCE [LARGE SCALE GENOMIC DNA]</scope>
    <source>
        <strain evidence="11 12">IBT 11181</strain>
    </source>
</reference>
<organism evidence="11 12">
    <name type="scientific">Talaromyces atroroseus</name>
    <dbReference type="NCBI Taxonomy" id="1441469"/>
    <lineage>
        <taxon>Eukaryota</taxon>
        <taxon>Fungi</taxon>
        <taxon>Dikarya</taxon>
        <taxon>Ascomycota</taxon>
        <taxon>Pezizomycotina</taxon>
        <taxon>Eurotiomycetes</taxon>
        <taxon>Eurotiomycetidae</taxon>
        <taxon>Eurotiales</taxon>
        <taxon>Trichocomaceae</taxon>
        <taxon>Talaromyces</taxon>
        <taxon>Talaromyces sect. Trachyspermi</taxon>
    </lineage>
</organism>
<dbReference type="EMBL" id="LFMY01000013">
    <property type="protein sequence ID" value="OKL56925.1"/>
    <property type="molecule type" value="Genomic_DNA"/>
</dbReference>
<evidence type="ECO:0000256" key="4">
    <source>
        <dbReference type="ARBA" id="ARBA00022598"/>
    </source>
</evidence>
<dbReference type="InterPro" id="IPR002306">
    <property type="entry name" value="Trp-tRNA-ligase"/>
</dbReference>
<dbReference type="GeneID" id="31007630"/>
<dbReference type="GO" id="GO:0004830">
    <property type="term" value="F:tryptophan-tRNA ligase activity"/>
    <property type="evidence" value="ECO:0007669"/>
    <property type="project" value="UniProtKB-EC"/>
</dbReference>
<dbReference type="EC" id="6.1.1.2" evidence="3"/>
<evidence type="ECO:0000256" key="10">
    <source>
        <dbReference type="RuleBase" id="RU363036"/>
    </source>
</evidence>
<dbReference type="GO" id="GO:0005524">
    <property type="term" value="F:ATP binding"/>
    <property type="evidence" value="ECO:0007669"/>
    <property type="project" value="UniProtKB-KW"/>
</dbReference>
<gene>
    <name evidence="11" type="ORF">UA08_07874</name>
</gene>
<dbReference type="RefSeq" id="XP_020117046.1">
    <property type="nucleotide sequence ID" value="XM_020262772.1"/>
</dbReference>
<evidence type="ECO:0000256" key="1">
    <source>
        <dbReference type="ARBA" id="ARBA00004173"/>
    </source>
</evidence>
<name>A0A225AR45_TALAT</name>
<dbReference type="SUPFAM" id="SSF52374">
    <property type="entry name" value="Nucleotidylyl transferase"/>
    <property type="match status" value="1"/>
</dbReference>
<keyword evidence="5 10" id="KW-0547">Nucleotide-binding</keyword>
<sequence>MLHNYGNGGKKALRCFSQSVLIQAGLHYFTNPMATHVPVGEDQKQHIEFTRYTANSFNHLFGSLFPAPEGLISPARRVMSLKDPVHKMSKSEVDPKSRILLTDSQKDIEKKIKSALTDSEPGISYDPVRRPGISNLIEILSHLEPSGGTCDEVASGLQSTSIKGLKDLVAAAINSHVQPIRDRYFEIIGKEANYLEDVAEQGAVKARTSANNTMKAVRSAMGL</sequence>
<keyword evidence="12" id="KW-1185">Reference proteome</keyword>
<keyword evidence="8 10" id="KW-0030">Aminoacyl-tRNA synthetase</keyword>
<dbReference type="GO" id="GO:0005759">
    <property type="term" value="C:mitochondrial matrix"/>
    <property type="evidence" value="ECO:0007669"/>
    <property type="project" value="TreeGrafter"/>
</dbReference>
<keyword evidence="4 10" id="KW-0436">Ligase</keyword>
<evidence type="ECO:0000313" key="12">
    <source>
        <dbReference type="Proteomes" id="UP000214365"/>
    </source>
</evidence>
<evidence type="ECO:0000313" key="11">
    <source>
        <dbReference type="EMBL" id="OKL56925.1"/>
    </source>
</evidence>
<dbReference type="InterPro" id="IPR002305">
    <property type="entry name" value="aa-tRNA-synth_Ic"/>
</dbReference>
<dbReference type="PRINTS" id="PR01039">
    <property type="entry name" value="TRNASYNTHTRP"/>
</dbReference>
<dbReference type="PANTHER" id="PTHR43766:SF1">
    <property type="entry name" value="TRYPTOPHAN--TRNA LIGASE, MITOCHONDRIAL"/>
    <property type="match status" value="1"/>
</dbReference>
<evidence type="ECO:0000256" key="2">
    <source>
        <dbReference type="ARBA" id="ARBA00005594"/>
    </source>
</evidence>
<dbReference type="Gene3D" id="3.40.50.620">
    <property type="entry name" value="HUPs"/>
    <property type="match status" value="1"/>
</dbReference>
<dbReference type="PANTHER" id="PTHR43766">
    <property type="entry name" value="TRYPTOPHAN--TRNA LIGASE, MITOCHONDRIAL"/>
    <property type="match status" value="1"/>
</dbReference>
<dbReference type="Pfam" id="PF00579">
    <property type="entry name" value="tRNA-synt_1b"/>
    <property type="match status" value="1"/>
</dbReference>
<dbReference type="InterPro" id="IPR050203">
    <property type="entry name" value="Trp-tRNA_synthetase"/>
</dbReference>
<evidence type="ECO:0000256" key="6">
    <source>
        <dbReference type="ARBA" id="ARBA00022840"/>
    </source>
</evidence>
<dbReference type="Proteomes" id="UP000214365">
    <property type="component" value="Unassembled WGS sequence"/>
</dbReference>
<evidence type="ECO:0000256" key="8">
    <source>
        <dbReference type="ARBA" id="ARBA00023146"/>
    </source>
</evidence>
<dbReference type="AlphaFoldDB" id="A0A225AR45"/>
<comment type="similarity">
    <text evidence="2 10">Belongs to the class-I aminoacyl-tRNA synthetase family.</text>
</comment>
<dbReference type="Gene3D" id="1.10.240.10">
    <property type="entry name" value="Tyrosyl-Transfer RNA Synthetase"/>
    <property type="match status" value="1"/>
</dbReference>